<dbReference type="InterPro" id="IPR018392">
    <property type="entry name" value="LysM"/>
</dbReference>
<dbReference type="PANTHER" id="PTHR38731:SF1">
    <property type="entry name" value="FECR PROTEIN DOMAIN-CONTAINING PROTEIN"/>
    <property type="match status" value="1"/>
</dbReference>
<dbReference type="PANTHER" id="PTHR38731">
    <property type="entry name" value="LIPL45-RELATED LIPOPROTEIN-RELATED"/>
    <property type="match status" value="1"/>
</dbReference>
<dbReference type="InterPro" id="IPR006860">
    <property type="entry name" value="FecR"/>
</dbReference>
<keyword evidence="1" id="KW-0732">Signal</keyword>
<dbReference type="Proteomes" id="UP000294692">
    <property type="component" value="Unassembled WGS sequence"/>
</dbReference>
<dbReference type="RefSeq" id="WP_132478352.1">
    <property type="nucleotide sequence ID" value="NZ_JBHRVM010000001.1"/>
</dbReference>
<proteinExistence type="predicted"/>
<dbReference type="AlphaFoldDB" id="A0A4R3UML2"/>
<accession>A0A4R3UML2</accession>
<keyword evidence="4" id="KW-1185">Reference proteome</keyword>
<evidence type="ECO:0000313" key="3">
    <source>
        <dbReference type="EMBL" id="TCU91917.1"/>
    </source>
</evidence>
<sequence>MRHSILPFFSRCLLPIAIAVACLASPASAQPAGAQGDDFLYRVARNDTLISLAEKYTTGAQNWQALQTLNNVADPRQLPIGLLLRIPFHMIPLLPGDATVAHVSGEAWLDQRPLKPGDSVAEGGSIRTGGNGFVTLNLRDGSAITIPSNASVAIQRLRVFKNAPLTDTILSVDNGSLESNVAPEKKGVGRFEVRTPVSITGVRGTRLRVHASTDGARSEVLEGAVQLDTEGKDSARLTNNQGAAIDSSGRLLGVSTLLPAPRLPAIDPADHSGSLSFPAVSGASSYLVRIAADPAGQQPLSSQITRTPVATYGRSASESYLMVRAIDEAGIGGHDAIISIPAGRVLVSSDGTPVRSGYAGTIQLTNY</sequence>
<evidence type="ECO:0000259" key="2">
    <source>
        <dbReference type="PROSITE" id="PS51782"/>
    </source>
</evidence>
<name>A0A4R3UML2_9BURK</name>
<dbReference type="Gene3D" id="3.10.350.10">
    <property type="entry name" value="LysM domain"/>
    <property type="match status" value="1"/>
</dbReference>
<feature type="signal peptide" evidence="1">
    <location>
        <begin position="1"/>
        <end position="29"/>
    </location>
</feature>
<dbReference type="Pfam" id="PF01476">
    <property type="entry name" value="LysM"/>
    <property type="match status" value="1"/>
</dbReference>
<feature type="chain" id="PRO_5020368947" evidence="1">
    <location>
        <begin position="30"/>
        <end position="367"/>
    </location>
</feature>
<dbReference type="SMART" id="SM00257">
    <property type="entry name" value="LysM"/>
    <property type="match status" value="1"/>
</dbReference>
<dbReference type="OrthoDB" id="9813091at2"/>
<dbReference type="EMBL" id="SMBX01000016">
    <property type="protein sequence ID" value="TCU91917.1"/>
    <property type="molecule type" value="Genomic_DNA"/>
</dbReference>
<dbReference type="CDD" id="cd00118">
    <property type="entry name" value="LysM"/>
    <property type="match status" value="1"/>
</dbReference>
<feature type="domain" description="LysM" evidence="2">
    <location>
        <begin position="39"/>
        <end position="86"/>
    </location>
</feature>
<gene>
    <name evidence="3" type="ORF">EV686_1167</name>
</gene>
<dbReference type="PROSITE" id="PS51782">
    <property type="entry name" value="LYSM"/>
    <property type="match status" value="1"/>
</dbReference>
<reference evidence="3 4" key="1">
    <citation type="submission" date="2019-03" db="EMBL/GenBank/DDBJ databases">
        <title>Genomic Encyclopedia of Type Strains, Phase IV (KMG-IV): sequencing the most valuable type-strain genomes for metagenomic binning, comparative biology and taxonomic classification.</title>
        <authorList>
            <person name="Goeker M."/>
        </authorList>
    </citation>
    <scope>NUCLEOTIDE SEQUENCE [LARGE SCALE GENOMIC DNA]</scope>
    <source>
        <strain evidence="3 4">DSM 100048</strain>
    </source>
</reference>
<dbReference type="PROSITE" id="PS51257">
    <property type="entry name" value="PROKAR_LIPOPROTEIN"/>
    <property type="match status" value="1"/>
</dbReference>
<evidence type="ECO:0000313" key="4">
    <source>
        <dbReference type="Proteomes" id="UP000294692"/>
    </source>
</evidence>
<dbReference type="InterPro" id="IPR036779">
    <property type="entry name" value="LysM_dom_sf"/>
</dbReference>
<dbReference type="Pfam" id="PF04773">
    <property type="entry name" value="FecR"/>
    <property type="match status" value="1"/>
</dbReference>
<dbReference type="Gene3D" id="2.60.120.1440">
    <property type="match status" value="1"/>
</dbReference>
<comment type="caution">
    <text evidence="3">The sequence shown here is derived from an EMBL/GenBank/DDBJ whole genome shotgun (WGS) entry which is preliminary data.</text>
</comment>
<organism evidence="3 4">
    <name type="scientific">Paracandidimonas soli</name>
    <dbReference type="NCBI Taxonomy" id="1917182"/>
    <lineage>
        <taxon>Bacteria</taxon>
        <taxon>Pseudomonadati</taxon>
        <taxon>Pseudomonadota</taxon>
        <taxon>Betaproteobacteria</taxon>
        <taxon>Burkholderiales</taxon>
        <taxon>Alcaligenaceae</taxon>
        <taxon>Paracandidimonas</taxon>
    </lineage>
</organism>
<protein>
    <submittedName>
        <fullName evidence="3">FecR family protein</fullName>
    </submittedName>
</protein>
<evidence type="ECO:0000256" key="1">
    <source>
        <dbReference type="SAM" id="SignalP"/>
    </source>
</evidence>
<dbReference type="SUPFAM" id="SSF54106">
    <property type="entry name" value="LysM domain"/>
    <property type="match status" value="1"/>
</dbReference>